<protein>
    <submittedName>
        <fullName evidence="2">Uncharacterized protein</fullName>
    </submittedName>
</protein>
<accession>A0A4R0JKI9</accession>
<comment type="caution">
    <text evidence="2">The sequence shown here is derived from an EMBL/GenBank/DDBJ whole genome shotgun (WGS) entry which is preliminary data.</text>
</comment>
<keyword evidence="1" id="KW-0472">Membrane</keyword>
<feature type="transmembrane region" description="Helical" evidence="1">
    <location>
        <begin position="199"/>
        <end position="218"/>
    </location>
</feature>
<proteinExistence type="predicted"/>
<name>A0A4R0JKI9_9ACTN</name>
<organism evidence="2 3">
    <name type="scientific">Kribbella capetownensis</name>
    <dbReference type="NCBI Taxonomy" id="1572659"/>
    <lineage>
        <taxon>Bacteria</taxon>
        <taxon>Bacillati</taxon>
        <taxon>Actinomycetota</taxon>
        <taxon>Actinomycetes</taxon>
        <taxon>Propionibacteriales</taxon>
        <taxon>Kribbellaceae</taxon>
        <taxon>Kribbella</taxon>
    </lineage>
</organism>
<keyword evidence="3" id="KW-1185">Reference proteome</keyword>
<feature type="transmembrane region" description="Helical" evidence="1">
    <location>
        <begin position="131"/>
        <end position="152"/>
    </location>
</feature>
<dbReference type="EMBL" id="SJKD01000006">
    <property type="protein sequence ID" value="TCC46820.1"/>
    <property type="molecule type" value="Genomic_DNA"/>
</dbReference>
<dbReference type="OrthoDB" id="3817488at2"/>
<evidence type="ECO:0000256" key="1">
    <source>
        <dbReference type="SAM" id="Phobius"/>
    </source>
</evidence>
<dbReference type="Proteomes" id="UP000293342">
    <property type="component" value="Unassembled WGS sequence"/>
</dbReference>
<dbReference type="AlphaFoldDB" id="A0A4R0JKI9"/>
<evidence type="ECO:0000313" key="2">
    <source>
        <dbReference type="EMBL" id="TCC46820.1"/>
    </source>
</evidence>
<reference evidence="2 3" key="1">
    <citation type="submission" date="2019-02" db="EMBL/GenBank/DDBJ databases">
        <title>Kribbella capetownensis sp. nov. and Kribbella speibonae sp. nov., isolated from soil.</title>
        <authorList>
            <person name="Curtis S.M."/>
            <person name="Norton I."/>
            <person name="Everest G.J."/>
            <person name="Meyers P.R."/>
        </authorList>
    </citation>
    <scope>NUCLEOTIDE SEQUENCE [LARGE SCALE GENOMIC DNA]</scope>
    <source>
        <strain evidence="2 3">YM53</strain>
    </source>
</reference>
<sequence>MHWVRQRAGLVFGAGLVLGLAWAIAVSTSMPSWFDPSEACGKRFPGHITPDGPIDVRTGWLPPQAVCDFGAGDVQRYISTTRSTVLSVLGVLILVLLVTGLVLSVKRLSGEPGPNRPAEGVDLRRRKRNQLTFGALDVLGAVAVLVFFNAVAIVLGEIVGGILFVVATIAGLGALCTALDRHMGPLPTTALDSRRRGTATGAILFGVIFTATAVTGQLPFFRLWAAPLAAVTYAVVVHLQWSRHPKPVNA</sequence>
<feature type="transmembrane region" description="Helical" evidence="1">
    <location>
        <begin position="158"/>
        <end position="179"/>
    </location>
</feature>
<evidence type="ECO:0000313" key="3">
    <source>
        <dbReference type="Proteomes" id="UP000293342"/>
    </source>
</evidence>
<gene>
    <name evidence="2" type="ORF">E0H75_27660</name>
</gene>
<keyword evidence="1" id="KW-1133">Transmembrane helix</keyword>
<keyword evidence="1" id="KW-0812">Transmembrane</keyword>
<dbReference type="RefSeq" id="WP_131516552.1">
    <property type="nucleotide sequence ID" value="NZ_SJKD01000006.1"/>
</dbReference>
<feature type="transmembrane region" description="Helical" evidence="1">
    <location>
        <begin position="85"/>
        <end position="105"/>
    </location>
</feature>